<dbReference type="InterPro" id="IPR027902">
    <property type="entry name" value="DUF4487"/>
</dbReference>
<dbReference type="PANTHER" id="PTHR36702:SF1">
    <property type="entry name" value="HOLLIDAY JUNCTION RESOLVASE"/>
    <property type="match status" value="1"/>
</dbReference>
<comment type="caution">
    <text evidence="1">The sequence shown here is derived from an EMBL/GenBank/DDBJ whole genome shotgun (WGS) entry which is preliminary data.</text>
</comment>
<sequence length="1042" mass="115926">MCKGAVDPPWPSPTGCDQASVLGLHNKRHWHSGTWFVKLVVLSLQDRSSNQGRRKTVPIYKRKGGRRWRGRSYVVPTLPMTGGARWCGSFCVDLPHHLSNVSFLQCQLALLDTYHVPDMLADSLSLSTKASLCCRKHLEMTLSSSEESQEEEHANIFFQLLLDCLSFSASSFLGLIGSPVLGEKVLMLTAEKFVVEQLYLVKASILDIKRINSIASEVMKSVQEVLNSSVKLCKTYAQVLKSEADGMTADKNGTIDGERLDNVNYVGKLLTFTTDFMYELGIIAATADANLVTILNISWKGVVALLQLGNEGLAAKVNVADIILSLISLATGSLKHTAESWSSKCKEGVTVNEAKRSVLPVKFYLINAVRILSQCPCKVSTIYKDITQCVLMISTLGISLSREPHLKASSEALVEFLEPTSCCLLHTLLISDEVEQETKFKILNWLFTDEKHSSYASPGEANRSPTFMEGVFTLNCDNMPRERALILGQVSLFLNLLRSSPDLKEDGIIGISQKLEWFFHCLIDEDVYSSILVLKIPVFLSRAGSSPGLVWQCLFSSLLLALKVFVVVASPSVAWGNVEFFLLENFLHPHFLIWEINMELWRFMVRGAGLEMVNDIMCKLCSLFKLMASFRPFPANICALRKMARSICMLLSNATQPSIDQVYCFISDDRSPAACIMYVALLMEGFPLKSLSDGLKKHAIHRIISSYHSFIEKNEKKLQVDGPSRSFDSNILCAPVYAISSALQYHQVNSADVNEKTLKFMITIINGYKGATGVLKEAYCKLLSKSLAIVSNAKHLYASDVMQEVILELQTLFGTKNIASDVLLDHCKPDLSFFMAGLARMDIKEDEGSTIYSALWDMYGMLLRERHWANIHLAISAFGYFAARTSCNQLWRFVPQDAALSFDPNTGNVTDDRFMSELKAFLDKEGALLVVTPSTEQYAILVKEALILKETVDKISNIKLRDSSPDIMEIDSESHVTKKRKLPDGISEGVVLLQSGLKVMGDGLAQLQQQQHGSHDLHEKFSTQLLRLEDVIYHLVGLAGDV</sequence>
<accession>A0AAP0PH24</accession>
<dbReference type="Pfam" id="PF14868">
    <property type="entry name" value="DUF4487"/>
    <property type="match status" value="1"/>
</dbReference>
<protein>
    <submittedName>
        <fullName evidence="1">Uncharacterized protein</fullName>
    </submittedName>
</protein>
<reference evidence="1 2" key="1">
    <citation type="submission" date="2024-01" db="EMBL/GenBank/DDBJ databases">
        <title>Genome assemblies of Stephania.</title>
        <authorList>
            <person name="Yang L."/>
        </authorList>
    </citation>
    <scope>NUCLEOTIDE SEQUENCE [LARGE SCALE GENOMIC DNA]</scope>
    <source>
        <strain evidence="1">JXDWG</strain>
        <tissue evidence="1">Leaf</tissue>
    </source>
</reference>
<gene>
    <name evidence="1" type="ORF">Scep_010436</name>
</gene>
<evidence type="ECO:0000313" key="1">
    <source>
        <dbReference type="EMBL" id="KAK9140755.1"/>
    </source>
</evidence>
<dbReference type="PANTHER" id="PTHR36702">
    <property type="entry name" value="HOLLIDAY JUNCTION RESOLVASE"/>
    <property type="match status" value="1"/>
</dbReference>
<dbReference type="Proteomes" id="UP001419268">
    <property type="component" value="Unassembled WGS sequence"/>
</dbReference>
<dbReference type="AlphaFoldDB" id="A0AAP0PH24"/>
<proteinExistence type="predicted"/>
<keyword evidence="2" id="KW-1185">Reference proteome</keyword>
<organism evidence="1 2">
    <name type="scientific">Stephania cephalantha</name>
    <dbReference type="NCBI Taxonomy" id="152367"/>
    <lineage>
        <taxon>Eukaryota</taxon>
        <taxon>Viridiplantae</taxon>
        <taxon>Streptophyta</taxon>
        <taxon>Embryophyta</taxon>
        <taxon>Tracheophyta</taxon>
        <taxon>Spermatophyta</taxon>
        <taxon>Magnoliopsida</taxon>
        <taxon>Ranunculales</taxon>
        <taxon>Menispermaceae</taxon>
        <taxon>Menispermoideae</taxon>
        <taxon>Cissampelideae</taxon>
        <taxon>Stephania</taxon>
    </lineage>
</organism>
<evidence type="ECO:0000313" key="2">
    <source>
        <dbReference type="Proteomes" id="UP001419268"/>
    </source>
</evidence>
<name>A0AAP0PH24_9MAGN</name>
<dbReference type="EMBL" id="JBBNAG010000004">
    <property type="protein sequence ID" value="KAK9140755.1"/>
    <property type="molecule type" value="Genomic_DNA"/>
</dbReference>